<gene>
    <name evidence="12" type="ORF">BOCO_0943</name>
</gene>
<evidence type="ECO:0000256" key="2">
    <source>
        <dbReference type="ARBA" id="ARBA00022801"/>
    </source>
</evidence>
<dbReference type="PANTHER" id="PTHR47959">
    <property type="entry name" value="ATP-DEPENDENT RNA HELICASE RHLE-RELATED"/>
    <property type="match status" value="1"/>
</dbReference>
<comment type="caution">
    <text evidence="12">The sequence shown here is derived from an EMBL/GenBank/DDBJ whole genome shotgun (WGS) entry which is preliminary data.</text>
</comment>
<name>A0A261EUV3_9BIFI</name>
<feature type="domain" description="DEAD-box RNA helicase Q" evidence="11">
    <location>
        <begin position="64"/>
        <end position="92"/>
    </location>
</feature>
<dbReference type="SMART" id="SM00490">
    <property type="entry name" value="HELICc"/>
    <property type="match status" value="1"/>
</dbReference>
<dbReference type="GO" id="GO:0003724">
    <property type="term" value="F:RNA helicase activity"/>
    <property type="evidence" value="ECO:0007669"/>
    <property type="project" value="InterPro"/>
</dbReference>
<dbReference type="InterPro" id="IPR027417">
    <property type="entry name" value="P-loop_NTPase"/>
</dbReference>
<dbReference type="PROSITE" id="PS00039">
    <property type="entry name" value="DEAD_ATP_HELICASE"/>
    <property type="match status" value="1"/>
</dbReference>
<keyword evidence="3 7" id="KW-0347">Helicase</keyword>
<dbReference type="PANTHER" id="PTHR47959:SF13">
    <property type="entry name" value="ATP-DEPENDENT RNA HELICASE RHLE"/>
    <property type="match status" value="1"/>
</dbReference>
<feature type="compositionally biased region" description="Basic and acidic residues" evidence="8">
    <location>
        <begin position="551"/>
        <end position="563"/>
    </location>
</feature>
<dbReference type="InterPro" id="IPR044742">
    <property type="entry name" value="DEAD/DEAH_RhlB"/>
</dbReference>
<dbReference type="Gene3D" id="3.40.50.300">
    <property type="entry name" value="P-loop containing nucleotide triphosphate hydrolases"/>
    <property type="match status" value="2"/>
</dbReference>
<dbReference type="GO" id="GO:0016787">
    <property type="term" value="F:hydrolase activity"/>
    <property type="evidence" value="ECO:0007669"/>
    <property type="project" value="UniProtKB-KW"/>
</dbReference>
<dbReference type="GO" id="GO:0003676">
    <property type="term" value="F:nucleic acid binding"/>
    <property type="evidence" value="ECO:0007669"/>
    <property type="project" value="InterPro"/>
</dbReference>
<evidence type="ECO:0000259" key="11">
    <source>
        <dbReference type="PROSITE" id="PS51195"/>
    </source>
</evidence>
<dbReference type="Pfam" id="PF00270">
    <property type="entry name" value="DEAD"/>
    <property type="match status" value="1"/>
</dbReference>
<evidence type="ECO:0000259" key="9">
    <source>
        <dbReference type="PROSITE" id="PS51192"/>
    </source>
</evidence>
<dbReference type="InterPro" id="IPR000629">
    <property type="entry name" value="RNA-helicase_DEAD-box_CS"/>
</dbReference>
<dbReference type="GO" id="GO:0005524">
    <property type="term" value="F:ATP binding"/>
    <property type="evidence" value="ECO:0007669"/>
    <property type="project" value="UniProtKB-KW"/>
</dbReference>
<organism evidence="12 13">
    <name type="scientific">Bombiscardovia coagulans</name>
    <dbReference type="NCBI Taxonomy" id="686666"/>
    <lineage>
        <taxon>Bacteria</taxon>
        <taxon>Bacillati</taxon>
        <taxon>Actinomycetota</taxon>
        <taxon>Actinomycetes</taxon>
        <taxon>Bifidobacteriales</taxon>
        <taxon>Bifidobacteriaceae</taxon>
        <taxon>Bombiscardovia</taxon>
    </lineage>
</organism>
<evidence type="ECO:0000259" key="10">
    <source>
        <dbReference type="PROSITE" id="PS51194"/>
    </source>
</evidence>
<keyword evidence="4 7" id="KW-0067">ATP-binding</keyword>
<protein>
    <submittedName>
        <fullName evidence="12">DEAD/DEAH box helicase domain-containing protein</fullName>
    </submittedName>
</protein>
<dbReference type="AlphaFoldDB" id="A0A261EUV3"/>
<evidence type="ECO:0000256" key="3">
    <source>
        <dbReference type="ARBA" id="ARBA00022806"/>
    </source>
</evidence>
<dbReference type="EMBL" id="MWWS01000004">
    <property type="protein sequence ID" value="OZG50426.1"/>
    <property type="molecule type" value="Genomic_DNA"/>
</dbReference>
<evidence type="ECO:0000256" key="1">
    <source>
        <dbReference type="ARBA" id="ARBA00022741"/>
    </source>
</evidence>
<dbReference type="InterPro" id="IPR011545">
    <property type="entry name" value="DEAD/DEAH_box_helicase_dom"/>
</dbReference>
<evidence type="ECO:0000256" key="6">
    <source>
        <dbReference type="PROSITE-ProRule" id="PRU00552"/>
    </source>
</evidence>
<dbReference type="PROSITE" id="PS51194">
    <property type="entry name" value="HELICASE_CTER"/>
    <property type="match status" value="1"/>
</dbReference>
<reference evidence="12 13" key="1">
    <citation type="journal article" date="2017" name="BMC Genomics">
        <title>Comparative genomic and phylogenomic analyses of the Bifidobacteriaceae family.</title>
        <authorList>
            <person name="Lugli G.A."/>
            <person name="Milani C."/>
            <person name="Turroni F."/>
            <person name="Duranti S."/>
            <person name="Mancabelli L."/>
            <person name="Mangifesta M."/>
            <person name="Ferrario C."/>
            <person name="Modesto M."/>
            <person name="Mattarelli P."/>
            <person name="Jiri K."/>
            <person name="van Sinderen D."/>
            <person name="Ventura M."/>
        </authorList>
    </citation>
    <scope>NUCLEOTIDE SEQUENCE [LARGE SCALE GENOMIC DNA]</scope>
    <source>
        <strain evidence="12 13">DSM 22924</strain>
    </source>
</reference>
<feature type="region of interest" description="Disordered" evidence="8">
    <location>
        <begin position="466"/>
        <end position="612"/>
    </location>
</feature>
<feature type="compositionally biased region" description="Basic residues" evidence="8">
    <location>
        <begin position="525"/>
        <end position="536"/>
    </location>
</feature>
<feature type="region of interest" description="Disordered" evidence="8">
    <location>
        <begin position="45"/>
        <end position="66"/>
    </location>
</feature>
<dbReference type="InterPro" id="IPR014001">
    <property type="entry name" value="Helicase_ATP-bd"/>
</dbReference>
<accession>A0A261EUV3</accession>
<evidence type="ECO:0000313" key="12">
    <source>
        <dbReference type="EMBL" id="OZG50426.1"/>
    </source>
</evidence>
<dbReference type="InterPro" id="IPR014014">
    <property type="entry name" value="RNA_helicase_DEAD_Q_motif"/>
</dbReference>
<feature type="domain" description="Helicase C-terminal" evidence="10">
    <location>
        <begin position="303"/>
        <end position="452"/>
    </location>
</feature>
<feature type="compositionally biased region" description="Basic and acidic residues" evidence="8">
    <location>
        <begin position="572"/>
        <end position="582"/>
    </location>
</feature>
<dbReference type="Pfam" id="PF00271">
    <property type="entry name" value="Helicase_C"/>
    <property type="match status" value="1"/>
</dbReference>
<evidence type="ECO:0000256" key="8">
    <source>
        <dbReference type="SAM" id="MobiDB-lite"/>
    </source>
</evidence>
<feature type="domain" description="Helicase ATP-binding" evidence="9">
    <location>
        <begin position="95"/>
        <end position="280"/>
    </location>
</feature>
<dbReference type="SUPFAM" id="SSF52540">
    <property type="entry name" value="P-loop containing nucleoside triphosphate hydrolases"/>
    <property type="match status" value="1"/>
</dbReference>
<dbReference type="InterPro" id="IPR001650">
    <property type="entry name" value="Helicase_C-like"/>
</dbReference>
<dbReference type="SMART" id="SM00487">
    <property type="entry name" value="DEXDc"/>
    <property type="match status" value="1"/>
</dbReference>
<dbReference type="Proteomes" id="UP000216004">
    <property type="component" value="Unassembled WGS sequence"/>
</dbReference>
<keyword evidence="1 7" id="KW-0547">Nucleotide-binding</keyword>
<keyword evidence="2 7" id="KW-0378">Hydrolase</keyword>
<feature type="compositionally biased region" description="Polar residues" evidence="8">
    <location>
        <begin position="45"/>
        <end position="55"/>
    </location>
</feature>
<feature type="short sequence motif" description="Q motif" evidence="6">
    <location>
        <begin position="64"/>
        <end position="92"/>
    </location>
</feature>
<feature type="compositionally biased region" description="Basic residues" evidence="8">
    <location>
        <begin position="595"/>
        <end position="604"/>
    </location>
</feature>
<dbReference type="GO" id="GO:0005829">
    <property type="term" value="C:cytosol"/>
    <property type="evidence" value="ECO:0007669"/>
    <property type="project" value="TreeGrafter"/>
</dbReference>
<evidence type="ECO:0000256" key="7">
    <source>
        <dbReference type="RuleBase" id="RU000492"/>
    </source>
</evidence>
<keyword evidence="13" id="KW-1185">Reference proteome</keyword>
<evidence type="ECO:0000256" key="4">
    <source>
        <dbReference type="ARBA" id="ARBA00022840"/>
    </source>
</evidence>
<sequence length="612" mass="67354">MLSTITIPSVGKVRSQTHHSVANFDNADTDQMNTLTVNKMSETAIQQSADSSETNGHQDHDKPKTFAQLGVPDSLVRVLKSKGMTTAFPIQEDTLPDSLAGRDILGRGRTGSGKTLAFVLPLVARLAESAHNHRDTRNARDRRSLPAPRGLILSPTRELANQIDEVLSPLVHAVGLNTCTIYGGVRQNRQVNALRSGAQIVVACPGRLEDLLQQHLLTLDDVEITVLDEADEMSDMGFLPAVERILGQVRDDGQRMLFSATLDHGVDAVVRRFLHDAKVHEVDSATQHVDQMTHHIFETTQADKHDLVRKLASGKGKRILFTRTKFQAKKLAAHLTNNGIPAAELHGNLSQNQRDRNLAAFSSGQVRVLVATDVAARGVDVSGVDLVVQVDPPADPKSFLHRSGRTARAGKAGDVVTIVLPNQRRDTRRMLKIAHIDAKPNYQVTADSEIVEELVGEAAPRVDGWTLESLRPAKTPGSGRRSGGSRGGRGGHRDDRKGGRRPYRSHDSRDTRYSQGFSDESSRRSDKRNRNRSKGYKHQDDSQQDGPIDARGGRDRGYKRHAEGGQGKFRTGRQEERGEKRRGTSSTRSGAPRGIQHRTNRSKRSSNPFRGR</sequence>
<evidence type="ECO:0000313" key="13">
    <source>
        <dbReference type="Proteomes" id="UP000216004"/>
    </source>
</evidence>
<evidence type="ECO:0000256" key="5">
    <source>
        <dbReference type="ARBA" id="ARBA00038437"/>
    </source>
</evidence>
<dbReference type="PROSITE" id="PS51195">
    <property type="entry name" value="Q_MOTIF"/>
    <property type="match status" value="1"/>
</dbReference>
<comment type="similarity">
    <text evidence="5 7">Belongs to the DEAD box helicase family.</text>
</comment>
<proteinExistence type="inferred from homology"/>
<dbReference type="InterPro" id="IPR050079">
    <property type="entry name" value="DEAD_box_RNA_helicase"/>
</dbReference>
<dbReference type="CDD" id="cd18787">
    <property type="entry name" value="SF2_C_DEAD"/>
    <property type="match status" value="1"/>
</dbReference>
<dbReference type="CDD" id="cd00268">
    <property type="entry name" value="DEADc"/>
    <property type="match status" value="1"/>
</dbReference>
<dbReference type="PROSITE" id="PS51192">
    <property type="entry name" value="HELICASE_ATP_BIND_1"/>
    <property type="match status" value="1"/>
</dbReference>